<reference evidence="1" key="1">
    <citation type="submission" date="2018-05" db="EMBL/GenBank/DDBJ databases">
        <authorList>
            <person name="Lanie J.A."/>
            <person name="Ng W.-L."/>
            <person name="Kazmierczak K.M."/>
            <person name="Andrzejewski T.M."/>
            <person name="Davidsen T.M."/>
            <person name="Wayne K.J."/>
            <person name="Tettelin H."/>
            <person name="Glass J.I."/>
            <person name="Rusch D."/>
            <person name="Podicherti R."/>
            <person name="Tsui H.-C.T."/>
            <person name="Winkler M.E."/>
        </authorList>
    </citation>
    <scope>NUCLEOTIDE SEQUENCE</scope>
</reference>
<organism evidence="1">
    <name type="scientific">marine metagenome</name>
    <dbReference type="NCBI Taxonomy" id="408172"/>
    <lineage>
        <taxon>unclassified sequences</taxon>
        <taxon>metagenomes</taxon>
        <taxon>ecological metagenomes</taxon>
    </lineage>
</organism>
<sequence>MEGNAKSLCSLKVRICDALKWLADGFHKRHNPSMKPYALLKPQMRYEAQGDSLIVQLRKHPILYRDYLAPSTLDKLNSTLQRPDISDDFRAQIQG</sequence>
<feature type="non-terminal residue" evidence="1">
    <location>
        <position position="95"/>
    </location>
</feature>
<proteinExistence type="predicted"/>
<evidence type="ECO:0000313" key="1">
    <source>
        <dbReference type="EMBL" id="SVC75158.1"/>
    </source>
</evidence>
<name>A0A382PR80_9ZZZZ</name>
<dbReference type="AlphaFoldDB" id="A0A382PR80"/>
<dbReference type="EMBL" id="UINC01108794">
    <property type="protein sequence ID" value="SVC75158.1"/>
    <property type="molecule type" value="Genomic_DNA"/>
</dbReference>
<protein>
    <submittedName>
        <fullName evidence="1">Uncharacterized protein</fullName>
    </submittedName>
</protein>
<accession>A0A382PR80</accession>
<gene>
    <name evidence="1" type="ORF">METZ01_LOCUS328012</name>
</gene>